<reference evidence="2" key="2">
    <citation type="journal article" date="2017" name="Nat. Plants">
        <title>The Aegilops tauschii genome reveals multiple impacts of transposons.</title>
        <authorList>
            <person name="Zhao G."/>
            <person name="Zou C."/>
            <person name="Li K."/>
            <person name="Wang K."/>
            <person name="Li T."/>
            <person name="Gao L."/>
            <person name="Zhang X."/>
            <person name="Wang H."/>
            <person name="Yang Z."/>
            <person name="Liu X."/>
            <person name="Jiang W."/>
            <person name="Mao L."/>
            <person name="Kong X."/>
            <person name="Jiao Y."/>
            <person name="Jia J."/>
        </authorList>
    </citation>
    <scope>NUCLEOTIDE SEQUENCE [LARGE SCALE GENOMIC DNA]</scope>
    <source>
        <strain evidence="2">cv. AL8/78</strain>
    </source>
</reference>
<dbReference type="InterPro" id="IPR024337">
    <property type="entry name" value="tRNA_splic_suSen54"/>
</dbReference>
<keyword evidence="2" id="KW-1185">Reference proteome</keyword>
<organism evidence="1 2">
    <name type="scientific">Aegilops tauschii subsp. strangulata</name>
    <name type="common">Goatgrass</name>
    <dbReference type="NCBI Taxonomy" id="200361"/>
    <lineage>
        <taxon>Eukaryota</taxon>
        <taxon>Viridiplantae</taxon>
        <taxon>Streptophyta</taxon>
        <taxon>Embryophyta</taxon>
        <taxon>Tracheophyta</taxon>
        <taxon>Spermatophyta</taxon>
        <taxon>Magnoliopsida</taxon>
        <taxon>Liliopsida</taxon>
        <taxon>Poales</taxon>
        <taxon>Poaceae</taxon>
        <taxon>BOP clade</taxon>
        <taxon>Pooideae</taxon>
        <taxon>Triticodae</taxon>
        <taxon>Triticeae</taxon>
        <taxon>Triticinae</taxon>
        <taxon>Aegilops</taxon>
    </lineage>
</organism>
<accession>A0A453L7L6</accession>
<reference evidence="1" key="4">
    <citation type="submission" date="2019-03" db="UniProtKB">
        <authorList>
            <consortium name="EnsemblPlants"/>
        </authorList>
    </citation>
    <scope>IDENTIFICATION</scope>
</reference>
<evidence type="ECO:0008006" key="3">
    <source>
        <dbReference type="Google" id="ProtNLM"/>
    </source>
</evidence>
<reference evidence="2" key="1">
    <citation type="journal article" date="2014" name="Science">
        <title>Ancient hybridizations among the ancestral genomes of bread wheat.</title>
        <authorList>
            <consortium name="International Wheat Genome Sequencing Consortium,"/>
            <person name="Marcussen T."/>
            <person name="Sandve S.R."/>
            <person name="Heier L."/>
            <person name="Spannagl M."/>
            <person name="Pfeifer M."/>
            <person name="Jakobsen K.S."/>
            <person name="Wulff B.B."/>
            <person name="Steuernagel B."/>
            <person name="Mayer K.F."/>
            <person name="Olsen O.A."/>
        </authorList>
    </citation>
    <scope>NUCLEOTIDE SEQUENCE [LARGE SCALE GENOMIC DNA]</scope>
    <source>
        <strain evidence="2">cv. AL8/78</strain>
    </source>
</reference>
<dbReference type="GO" id="GO:0000214">
    <property type="term" value="C:tRNA-intron endonuclease complex"/>
    <property type="evidence" value="ECO:0007669"/>
    <property type="project" value="TreeGrafter"/>
</dbReference>
<dbReference type="PANTHER" id="PTHR21027:SF1">
    <property type="entry name" value="TRNA-SPLICING ENDONUCLEASE SUBUNIT SEN54"/>
    <property type="match status" value="1"/>
</dbReference>
<dbReference type="PANTHER" id="PTHR21027">
    <property type="entry name" value="TRNA-SPLICING ENDONUCLEASE SUBUNIT SEN54"/>
    <property type="match status" value="1"/>
</dbReference>
<name>A0A453L7L6_AEGTS</name>
<evidence type="ECO:0000313" key="2">
    <source>
        <dbReference type="Proteomes" id="UP000015105"/>
    </source>
</evidence>
<protein>
    <recommendedName>
        <fullName evidence="3">tRNA-splicing endonuclease subunit Sen54 N-terminal domain-containing protein</fullName>
    </recommendedName>
</protein>
<dbReference type="AlphaFoldDB" id="A0A453L7L6"/>
<evidence type="ECO:0000313" key="1">
    <source>
        <dbReference type="EnsemblPlants" id="AET5Gv20659100.1"/>
    </source>
</evidence>
<dbReference type="EnsemblPlants" id="AET5Gv20659100.1">
    <property type="protein sequence ID" value="AET5Gv20659100.1"/>
    <property type="gene ID" value="AET5Gv20659100"/>
</dbReference>
<proteinExistence type="predicted"/>
<dbReference type="Gramene" id="AET5Gv20659100.1">
    <property type="protein sequence ID" value="AET5Gv20659100.1"/>
    <property type="gene ID" value="AET5Gv20659100"/>
</dbReference>
<dbReference type="Proteomes" id="UP000015105">
    <property type="component" value="Chromosome 5D"/>
</dbReference>
<reference evidence="1" key="3">
    <citation type="journal article" date="2017" name="Nature">
        <title>Genome sequence of the progenitor of the wheat D genome Aegilops tauschii.</title>
        <authorList>
            <person name="Luo M.C."/>
            <person name="Gu Y.Q."/>
            <person name="Puiu D."/>
            <person name="Wang H."/>
            <person name="Twardziok S.O."/>
            <person name="Deal K.R."/>
            <person name="Huo N."/>
            <person name="Zhu T."/>
            <person name="Wang L."/>
            <person name="Wang Y."/>
            <person name="McGuire P.E."/>
            <person name="Liu S."/>
            <person name="Long H."/>
            <person name="Ramasamy R.K."/>
            <person name="Rodriguez J.C."/>
            <person name="Van S.L."/>
            <person name="Yuan L."/>
            <person name="Wang Z."/>
            <person name="Xia Z."/>
            <person name="Xiao L."/>
            <person name="Anderson O.D."/>
            <person name="Ouyang S."/>
            <person name="Liang Y."/>
            <person name="Zimin A.V."/>
            <person name="Pertea G."/>
            <person name="Qi P."/>
            <person name="Bennetzen J.L."/>
            <person name="Dai X."/>
            <person name="Dawson M.W."/>
            <person name="Muller H.G."/>
            <person name="Kugler K."/>
            <person name="Rivarola-Duarte L."/>
            <person name="Spannagl M."/>
            <person name="Mayer K.F.X."/>
            <person name="Lu F.H."/>
            <person name="Bevan M.W."/>
            <person name="Leroy P."/>
            <person name="Li P."/>
            <person name="You F.M."/>
            <person name="Sun Q."/>
            <person name="Liu Z."/>
            <person name="Lyons E."/>
            <person name="Wicker T."/>
            <person name="Salzberg S.L."/>
            <person name="Devos K.M."/>
            <person name="Dvorak J."/>
        </authorList>
    </citation>
    <scope>NUCLEOTIDE SEQUENCE [LARGE SCALE GENOMIC DNA]</scope>
    <source>
        <strain evidence="1">cv. AL8/78</strain>
    </source>
</reference>
<dbReference type="GO" id="GO:0000379">
    <property type="term" value="P:tRNA-type intron splice site recognition and cleavage"/>
    <property type="evidence" value="ECO:0007669"/>
    <property type="project" value="TreeGrafter"/>
</dbReference>
<reference evidence="1" key="5">
    <citation type="journal article" date="2021" name="G3 (Bethesda)">
        <title>Aegilops tauschii genome assembly Aet v5.0 features greater sequence contiguity and improved annotation.</title>
        <authorList>
            <person name="Wang L."/>
            <person name="Zhu T."/>
            <person name="Rodriguez J.C."/>
            <person name="Deal K.R."/>
            <person name="Dubcovsky J."/>
            <person name="McGuire P.E."/>
            <person name="Lux T."/>
            <person name="Spannagl M."/>
            <person name="Mayer K.F.X."/>
            <person name="Baldrich P."/>
            <person name="Meyers B.C."/>
            <person name="Huo N."/>
            <person name="Gu Y.Q."/>
            <person name="Zhou H."/>
            <person name="Devos K.M."/>
            <person name="Bennetzen J.L."/>
            <person name="Unver T."/>
            <person name="Budak H."/>
            <person name="Gulick P.J."/>
            <person name="Galiba G."/>
            <person name="Kalapos B."/>
            <person name="Nelson D.R."/>
            <person name="Li P."/>
            <person name="You F.M."/>
            <person name="Luo M.C."/>
            <person name="Dvorak J."/>
        </authorList>
    </citation>
    <scope>NUCLEOTIDE SEQUENCE [LARGE SCALE GENOMIC DNA]</scope>
    <source>
        <strain evidence="1">cv. AL8/78</strain>
    </source>
</reference>
<sequence>MAAAGLDRRRRGCAPGAASAVAPGALEPFLSDVAPSSSRVQFRNMASLARWVEEGGAAEVLDNKVKLWQAVVQCRGDRVFLVERGALVLLNDKDVTIAMEEIYGKIAGGSYGCSRLAFQAYKHLKLLGYIVGRYGVPWTMICVKPYVAEQNYHRRYRSRNKPPSRDELETVEKFAGIRLKFCQVDNGRISLLSLDRVTLPTLP</sequence>
<dbReference type="STRING" id="200361.A0A453L7L6"/>